<keyword evidence="2 6" id="KW-0396">Initiation factor</keyword>
<evidence type="ECO:0000256" key="3">
    <source>
        <dbReference type="ARBA" id="ARBA00022845"/>
    </source>
</evidence>
<evidence type="ECO:0000256" key="2">
    <source>
        <dbReference type="ARBA" id="ARBA00022540"/>
    </source>
</evidence>
<dbReference type="GO" id="GO:0000340">
    <property type="term" value="F:RNA 7-methylguanosine cap binding"/>
    <property type="evidence" value="ECO:0007669"/>
    <property type="project" value="TreeGrafter"/>
</dbReference>
<dbReference type="SUPFAM" id="SSF55418">
    <property type="entry name" value="eIF4e-like"/>
    <property type="match status" value="1"/>
</dbReference>
<dbReference type="GO" id="GO:0016281">
    <property type="term" value="C:eukaryotic translation initiation factor 4F complex"/>
    <property type="evidence" value="ECO:0007669"/>
    <property type="project" value="TreeGrafter"/>
</dbReference>
<evidence type="ECO:0000256" key="5">
    <source>
        <dbReference type="ARBA" id="ARBA00022917"/>
    </source>
</evidence>
<gene>
    <name evidence="7" type="ORF">GNLVRS02_ARAD1D30096g</name>
</gene>
<dbReference type="GO" id="GO:0006417">
    <property type="term" value="P:regulation of translation"/>
    <property type="evidence" value="ECO:0007669"/>
    <property type="project" value="UniProtKB-KW"/>
</dbReference>
<dbReference type="AlphaFoldDB" id="A0A060THD7"/>
<reference evidence="7" key="1">
    <citation type="submission" date="2014-02" db="EMBL/GenBank/DDBJ databases">
        <authorList>
            <person name="Genoscope - CEA"/>
        </authorList>
    </citation>
    <scope>NUCLEOTIDE SEQUENCE</scope>
    <source>
        <strain evidence="7">LS3</strain>
    </source>
</reference>
<dbReference type="GO" id="GO:0003743">
    <property type="term" value="F:translation initiation factor activity"/>
    <property type="evidence" value="ECO:0007669"/>
    <property type="project" value="UniProtKB-KW"/>
</dbReference>
<keyword evidence="4 6" id="KW-0694">RNA-binding</keyword>
<sequence>MATDQVTEKVGQLDLNDGLSPTVFKSTDDFTVTHPLSHKWTLWYTRPPVNSKEDWKNLLKEIVTVSTVEEFWGMFNSIPKVDELQLRSDYSFFRDGIRPEWEDQANGAGGKIVYVLPHKRSQNAITADEAWLKTLLGVIGGTLDNDTGMITGVFINVRRAGTRVNIWTSKTRPEDQLKAIAQKFKELLQLGRNDEVEFTAHDSSNKKDNWII</sequence>
<comment type="similarity">
    <text evidence="1 6">Belongs to the eukaryotic initiation factor 4E family.</text>
</comment>
<dbReference type="PhylomeDB" id="A0A060THD7"/>
<evidence type="ECO:0000256" key="1">
    <source>
        <dbReference type="ARBA" id="ARBA00009860"/>
    </source>
</evidence>
<dbReference type="Gene3D" id="3.30.760.10">
    <property type="entry name" value="RNA Cap, Translation Initiation Factor Eif4e"/>
    <property type="match status" value="1"/>
</dbReference>
<keyword evidence="3" id="KW-0810">Translation regulation</keyword>
<dbReference type="Pfam" id="PF01652">
    <property type="entry name" value="IF4E"/>
    <property type="match status" value="1"/>
</dbReference>
<dbReference type="InterPro" id="IPR001040">
    <property type="entry name" value="TIF_eIF_4E"/>
</dbReference>
<dbReference type="EMBL" id="HG937694">
    <property type="protein sequence ID" value="CDP38232.1"/>
    <property type="molecule type" value="Genomic_DNA"/>
</dbReference>
<dbReference type="PANTHER" id="PTHR11960:SF8">
    <property type="entry name" value="EUKARYOTIC TRANSLATION INITIATION FACTOR 4E1-RELATED"/>
    <property type="match status" value="1"/>
</dbReference>
<accession>A0A060THD7</accession>
<evidence type="ECO:0000256" key="6">
    <source>
        <dbReference type="RuleBase" id="RU004374"/>
    </source>
</evidence>
<reference evidence="7" key="2">
    <citation type="submission" date="2014-06" db="EMBL/GenBank/DDBJ databases">
        <title>The complete genome of Blastobotrys (Arxula) adeninivorans LS3 - a yeast of biotechnological interest.</title>
        <authorList>
            <person name="Kunze G."/>
            <person name="Gaillardin C."/>
            <person name="Czernicka M."/>
            <person name="Durrens P."/>
            <person name="Martin T."/>
            <person name="Boer E."/>
            <person name="Gabaldon T."/>
            <person name="Cruz J."/>
            <person name="Talla E."/>
            <person name="Marck C."/>
            <person name="Goffeau A."/>
            <person name="Barbe V."/>
            <person name="Baret P."/>
            <person name="Baronian K."/>
            <person name="Beier S."/>
            <person name="Bleykasten C."/>
            <person name="Bode R."/>
            <person name="Casaregola S."/>
            <person name="Despons L."/>
            <person name="Fairhead C."/>
            <person name="Giersberg M."/>
            <person name="Gierski P."/>
            <person name="Hahnel U."/>
            <person name="Hartmann A."/>
            <person name="Jankowska D."/>
            <person name="Jubin C."/>
            <person name="Jung P."/>
            <person name="Lafontaine I."/>
            <person name="Leh-Louis V."/>
            <person name="Lemaire M."/>
            <person name="Marcet-Houben M."/>
            <person name="Mascher M."/>
            <person name="Morel G."/>
            <person name="Richard G.-F."/>
            <person name="Riechen J."/>
            <person name="Sacerdot C."/>
            <person name="Sarkar A."/>
            <person name="Savel G."/>
            <person name="Schacherer J."/>
            <person name="Sherman D."/>
            <person name="Straub M.-L."/>
            <person name="Stein N."/>
            <person name="Thierry A."/>
            <person name="Trautwein-Schult A."/>
            <person name="Westhof E."/>
            <person name="Worch S."/>
            <person name="Dujon B."/>
            <person name="Souciet J.-L."/>
            <person name="Wincker P."/>
            <person name="Scholz U."/>
            <person name="Neuveglise N."/>
        </authorList>
    </citation>
    <scope>NUCLEOTIDE SEQUENCE</scope>
    <source>
        <strain evidence="7">LS3</strain>
    </source>
</reference>
<proteinExistence type="inferred from homology"/>
<dbReference type="PANTHER" id="PTHR11960">
    <property type="entry name" value="EUKARYOTIC TRANSLATION INITIATION FACTOR 4E RELATED"/>
    <property type="match status" value="1"/>
</dbReference>
<keyword evidence="5 6" id="KW-0648">Protein biosynthesis</keyword>
<name>A0A060THD7_BLAAD</name>
<dbReference type="InterPro" id="IPR023398">
    <property type="entry name" value="TIF_eIF4e-like"/>
</dbReference>
<protein>
    <submittedName>
        <fullName evidence="7">ARAD1D30096p</fullName>
    </submittedName>
</protein>
<evidence type="ECO:0000313" key="7">
    <source>
        <dbReference type="EMBL" id="CDP38232.1"/>
    </source>
</evidence>
<evidence type="ECO:0000256" key="4">
    <source>
        <dbReference type="ARBA" id="ARBA00022884"/>
    </source>
</evidence>
<organism evidence="7">
    <name type="scientific">Blastobotrys adeninivorans</name>
    <name type="common">Yeast</name>
    <name type="synonym">Arxula adeninivorans</name>
    <dbReference type="NCBI Taxonomy" id="409370"/>
    <lineage>
        <taxon>Eukaryota</taxon>
        <taxon>Fungi</taxon>
        <taxon>Dikarya</taxon>
        <taxon>Ascomycota</taxon>
        <taxon>Saccharomycotina</taxon>
        <taxon>Dipodascomycetes</taxon>
        <taxon>Dipodascales</taxon>
        <taxon>Trichomonascaceae</taxon>
        <taxon>Blastobotrys</taxon>
    </lineage>
</organism>